<dbReference type="PANTHER" id="PTHR43648:SF1">
    <property type="entry name" value="ELECTRON TRANSFER FLAVOPROTEIN BETA SUBUNIT LYSINE METHYLTRANSFERASE"/>
    <property type="match status" value="1"/>
</dbReference>
<dbReference type="EMBL" id="JAUPBM010000050">
    <property type="protein sequence ID" value="MDO7020199.1"/>
    <property type="molecule type" value="Genomic_DNA"/>
</dbReference>
<keyword evidence="2" id="KW-0963">Cytoplasm</keyword>
<reference evidence="6" key="1">
    <citation type="submission" date="2023-07" db="EMBL/GenBank/DDBJ databases">
        <title>Mucosal microbiota of week-old chicken and adult hens.</title>
        <authorList>
            <person name="Volf J."/>
            <person name="Karasova D."/>
            <person name="Crhanova M."/>
            <person name="Faldynova M."/>
            <person name="Prikrylova H."/>
            <person name="Zeman M."/>
            <person name="Babak V."/>
            <person name="Rajova J."/>
            <person name="Rychlik I."/>
        </authorList>
    </citation>
    <scope>NUCLEOTIDE SEQUENCE</scope>
    <source>
        <strain evidence="6">ET902</strain>
    </source>
</reference>
<dbReference type="PIRSF" id="PIRSF000401">
    <property type="entry name" value="RPL11_MTase"/>
    <property type="match status" value="1"/>
</dbReference>
<dbReference type="Gene3D" id="3.40.50.150">
    <property type="entry name" value="Vaccinia Virus protein VP39"/>
    <property type="match status" value="1"/>
</dbReference>
<dbReference type="CDD" id="cd02440">
    <property type="entry name" value="AdoMet_MTases"/>
    <property type="match status" value="1"/>
</dbReference>
<dbReference type="Proteomes" id="UP001175147">
    <property type="component" value="Unassembled WGS sequence"/>
</dbReference>
<comment type="caution">
    <text evidence="6">The sequence shown here is derived from an EMBL/GenBank/DDBJ whole genome shotgun (WGS) entry which is preliminary data.</text>
</comment>
<evidence type="ECO:0000256" key="5">
    <source>
        <dbReference type="ARBA" id="ARBA00022691"/>
    </source>
</evidence>
<keyword evidence="4" id="KW-0808">Transferase</keyword>
<dbReference type="Pfam" id="PF06325">
    <property type="entry name" value="PrmA"/>
    <property type="match status" value="1"/>
</dbReference>
<protein>
    <submittedName>
        <fullName evidence="6">50S ribosomal protein L11 methyltransferase</fullName>
    </submittedName>
</protein>
<sequence>MLIYSLSIKLERGFEDIIEAVIESGQLNILGFNIEFPIEDSTSSIVNIYNETEDILKNNLSIIEENIKDIANYTLTTKQLKSEEYLTSYIEFLKPFDIGNITIVPNLKDFHNEESANPLYIAKQYAFGTGTHETTSLALEMINEYADNNDIASKSIADIGCGSGILSLFAYKLGARNITSIDIDNDAVNCTLDNASYNNIKIDNVILGSAKDLINMNFKFDLVIANIETDILIEILPDLKSLLKTDSTLILSGILLEKESFMKNAIRENKLNIILRKSKNDWISLMLKQ</sequence>
<comment type="similarity">
    <text evidence="1">Belongs to the methyltransferase superfamily. PrmA family.</text>
</comment>
<keyword evidence="3 6" id="KW-0489">Methyltransferase</keyword>
<dbReference type="GO" id="GO:0008168">
    <property type="term" value="F:methyltransferase activity"/>
    <property type="evidence" value="ECO:0007669"/>
    <property type="project" value="UniProtKB-KW"/>
</dbReference>
<dbReference type="GO" id="GO:0005840">
    <property type="term" value="C:ribosome"/>
    <property type="evidence" value="ECO:0007669"/>
    <property type="project" value="UniProtKB-KW"/>
</dbReference>
<name>A0ABT8YWG4_9SPIR</name>
<keyword evidence="6" id="KW-0687">Ribonucleoprotein</keyword>
<evidence type="ECO:0000256" key="3">
    <source>
        <dbReference type="ARBA" id="ARBA00022603"/>
    </source>
</evidence>
<accession>A0ABT8YWG4</accession>
<evidence type="ECO:0000256" key="4">
    <source>
        <dbReference type="ARBA" id="ARBA00022679"/>
    </source>
</evidence>
<proteinExistence type="inferred from homology"/>
<dbReference type="GO" id="GO:0032259">
    <property type="term" value="P:methylation"/>
    <property type="evidence" value="ECO:0007669"/>
    <property type="project" value="UniProtKB-KW"/>
</dbReference>
<keyword evidence="5" id="KW-0949">S-adenosyl-L-methionine</keyword>
<dbReference type="InterPro" id="IPR004498">
    <property type="entry name" value="Ribosomal_PrmA_MeTrfase"/>
</dbReference>
<gene>
    <name evidence="6" type="ORF">Q5M86_05375</name>
</gene>
<organism evidence="6 7">
    <name type="scientific">Brachyspira innocens</name>
    <dbReference type="NCBI Taxonomy" id="13264"/>
    <lineage>
        <taxon>Bacteria</taxon>
        <taxon>Pseudomonadati</taxon>
        <taxon>Spirochaetota</taxon>
        <taxon>Spirochaetia</taxon>
        <taxon>Brachyspirales</taxon>
        <taxon>Brachyspiraceae</taxon>
        <taxon>Brachyspira</taxon>
    </lineage>
</organism>
<evidence type="ECO:0000313" key="6">
    <source>
        <dbReference type="EMBL" id="MDO7020199.1"/>
    </source>
</evidence>
<evidence type="ECO:0000256" key="1">
    <source>
        <dbReference type="ARBA" id="ARBA00009741"/>
    </source>
</evidence>
<evidence type="ECO:0000256" key="2">
    <source>
        <dbReference type="ARBA" id="ARBA00022490"/>
    </source>
</evidence>
<dbReference type="InterPro" id="IPR050078">
    <property type="entry name" value="Ribosomal_L11_MeTrfase_PrmA"/>
</dbReference>
<dbReference type="SUPFAM" id="SSF53335">
    <property type="entry name" value="S-adenosyl-L-methionine-dependent methyltransferases"/>
    <property type="match status" value="1"/>
</dbReference>
<keyword evidence="6" id="KW-0689">Ribosomal protein</keyword>
<keyword evidence="7" id="KW-1185">Reference proteome</keyword>
<dbReference type="PANTHER" id="PTHR43648">
    <property type="entry name" value="ELECTRON TRANSFER FLAVOPROTEIN BETA SUBUNIT LYSINE METHYLTRANSFERASE"/>
    <property type="match status" value="1"/>
</dbReference>
<dbReference type="InterPro" id="IPR029063">
    <property type="entry name" value="SAM-dependent_MTases_sf"/>
</dbReference>
<dbReference type="RefSeq" id="WP_304384796.1">
    <property type="nucleotide sequence ID" value="NZ_JAUPBL010000018.1"/>
</dbReference>
<evidence type="ECO:0000313" key="7">
    <source>
        <dbReference type="Proteomes" id="UP001175147"/>
    </source>
</evidence>